<dbReference type="OrthoDB" id="6022054at2759"/>
<keyword evidence="1" id="KW-0175">Coiled coil</keyword>
<dbReference type="InterPro" id="IPR007483">
    <property type="entry name" value="Hamartin"/>
</dbReference>
<reference evidence="3 4" key="1">
    <citation type="submission" date="2009-08" db="EMBL/GenBank/DDBJ databases">
        <title>The Genome Sequence of Spizellomyces punctatus strain DAOM BR117.</title>
        <authorList>
            <consortium name="The Broad Institute Genome Sequencing Platform"/>
            <person name="Russ C."/>
            <person name="Cuomo C."/>
            <person name="Shea T."/>
            <person name="Young S.K."/>
            <person name="Zeng Q."/>
            <person name="Koehrsen M."/>
            <person name="Haas B."/>
            <person name="Borodovsky M."/>
            <person name="Guigo R."/>
            <person name="Alvarado L."/>
            <person name="Berlin A."/>
            <person name="Bochicchio J."/>
            <person name="Borenstein D."/>
            <person name="Chapman S."/>
            <person name="Chen Z."/>
            <person name="Engels R."/>
            <person name="Freedman E."/>
            <person name="Gellesch M."/>
            <person name="Goldberg J."/>
            <person name="Griggs A."/>
            <person name="Gujja S."/>
            <person name="Heiman D."/>
            <person name="Hepburn T."/>
            <person name="Howarth C."/>
            <person name="Jen D."/>
            <person name="Larson L."/>
            <person name="Lewis B."/>
            <person name="Mehta T."/>
            <person name="Park D."/>
            <person name="Pearson M."/>
            <person name="Roberts A."/>
            <person name="Saif S."/>
            <person name="Shenoy N."/>
            <person name="Sisk P."/>
            <person name="Stolte C."/>
            <person name="Sykes S."/>
            <person name="Thomson T."/>
            <person name="Walk T."/>
            <person name="White J."/>
            <person name="Yandava C."/>
            <person name="Burger G."/>
            <person name="Gray M.W."/>
            <person name="Holland P.W.H."/>
            <person name="King N."/>
            <person name="Lang F.B.F."/>
            <person name="Roger A.J."/>
            <person name="Ruiz-Trillo I."/>
            <person name="Lander E."/>
            <person name="Nusbaum C."/>
        </authorList>
    </citation>
    <scope>NUCLEOTIDE SEQUENCE [LARGE SCALE GENOMIC DNA]</scope>
    <source>
        <strain evidence="3 4">DAOM BR117</strain>
    </source>
</reference>
<dbReference type="eggNOG" id="ENOG502R01W">
    <property type="taxonomic scope" value="Eukaryota"/>
</dbReference>
<dbReference type="VEuPathDB" id="FungiDB:SPPG_00414"/>
<accession>A0A0L0HUY2</accession>
<keyword evidence="4" id="KW-1185">Reference proteome</keyword>
<feature type="compositionally biased region" description="Polar residues" evidence="2">
    <location>
        <begin position="567"/>
        <end position="583"/>
    </location>
</feature>
<dbReference type="GeneID" id="27684142"/>
<dbReference type="GO" id="GO:0032007">
    <property type="term" value="P:negative regulation of TOR signaling"/>
    <property type="evidence" value="ECO:0007669"/>
    <property type="project" value="TreeGrafter"/>
</dbReference>
<dbReference type="EMBL" id="KQ257450">
    <property type="protein sequence ID" value="KND04705.1"/>
    <property type="molecule type" value="Genomic_DNA"/>
</dbReference>
<dbReference type="OMA" id="IMFLPHI"/>
<feature type="coiled-coil region" evidence="1">
    <location>
        <begin position="842"/>
        <end position="911"/>
    </location>
</feature>
<dbReference type="PANTHER" id="PTHR15154:SF2">
    <property type="entry name" value="HAMARTIN"/>
    <property type="match status" value="1"/>
</dbReference>
<dbReference type="InParanoid" id="A0A0L0HUY2"/>
<feature type="coiled-coil region" evidence="1">
    <location>
        <begin position="710"/>
        <end position="772"/>
    </location>
</feature>
<evidence type="ECO:0000256" key="1">
    <source>
        <dbReference type="SAM" id="Coils"/>
    </source>
</evidence>
<dbReference type="Pfam" id="PF04388">
    <property type="entry name" value="Hamartin"/>
    <property type="match status" value="1"/>
</dbReference>
<dbReference type="CDD" id="cd14686">
    <property type="entry name" value="bZIP"/>
    <property type="match status" value="1"/>
</dbReference>
<organism evidence="3 4">
    <name type="scientific">Spizellomyces punctatus (strain DAOM BR117)</name>
    <dbReference type="NCBI Taxonomy" id="645134"/>
    <lineage>
        <taxon>Eukaryota</taxon>
        <taxon>Fungi</taxon>
        <taxon>Fungi incertae sedis</taxon>
        <taxon>Chytridiomycota</taxon>
        <taxon>Chytridiomycota incertae sedis</taxon>
        <taxon>Chytridiomycetes</taxon>
        <taxon>Spizellomycetales</taxon>
        <taxon>Spizellomycetaceae</taxon>
        <taxon>Spizellomyces</taxon>
    </lineage>
</organism>
<sequence>MSTRDVLALIASDLKASTSDLLLETPPRIDASKTFSTLHNYITHHPVSPPTFHSSADKLATELVSLYRSTFAPKDTQSHRGVYRLDLEQVAGEDTKLLVLVAWLQKLLPIYDPSRFIADWWESFMKPVLTAGRWKPLVDRVTNITVELLSYEHWSWAQNMGNLPGIEQFRRAIVGSYLAERALVWERGQTSSKEYGPGGVTPLAISERANRKIGAFWDTVCANNLERVLMQFGVARPKDFFDLLNEYCVNKQHRMHVLVFLIKFGRREEAPLYYIHESKLFHTILSSAMKDTNPGIICSIVTFLTVLMPSIVGRLVDTLNDLLAILLRLVYWESTYSIVLNLTSKRSHQVTHRSEIEEPQVAVDTILTEYTHVAIAESIENYFTLLYGIFPCNTVEFLRAFYEVKRPDFQWRDQSGVLSGTFELADDPFMEMRKQVDEMEDMDLNDIVVKKLMTLSKSHRLHQNLLFLTSQKEREMSKLVQKDPSDVIIESLELRSYSGLQAAANDNKPSAVSIHSVEEGNEESIRRFTILDHTEHVAPILSPVPKLKDRGSESILDVNAVKSTLQGDGASTASAEVRQPTSSRETEDAVPGVSAEPEGRPIGPQKKVKTVAQGDVGEAGVDLNAILNINRILRTTIIGYKDSLATLPTCTPEQCLTPSHVDILKLQLLLLLNDINFQFYLRYHHIQFIRKLRKDHIQEEVKEADRQSVFEKLKIQNQEISLLHDNLNRQRQEASSIRERQRKYEEELSRRLRVAKEEAVLLKAEVARLKDGIRKGDMEMDELRKSAGDADARIFQLQTEIDVTAPDLERLKECEETIEALSKRVLAREGTEAQAELWSREKDQLVDRVVGLQMQLADADREVEKLQAEIQTHVQTAGQACIRANQLELQMEKLEKDAKELGSTVQLLQTSNSERIKAIEAKYETIKRVNLQLQGRIASLLMTSELRQPATFLEQEVALPVTIGRYD</sequence>
<dbReference type="PANTHER" id="PTHR15154">
    <property type="entry name" value="HAMARTIN"/>
    <property type="match status" value="1"/>
</dbReference>
<dbReference type="RefSeq" id="XP_016612744.1">
    <property type="nucleotide sequence ID" value="XM_016748741.1"/>
</dbReference>
<dbReference type="STRING" id="645134.A0A0L0HUY2"/>
<dbReference type="AlphaFoldDB" id="A0A0L0HUY2"/>
<name>A0A0L0HUY2_SPIPD</name>
<evidence type="ECO:0000313" key="3">
    <source>
        <dbReference type="EMBL" id="KND04705.1"/>
    </source>
</evidence>
<dbReference type="GO" id="GO:0033596">
    <property type="term" value="C:TSC1-TSC2 complex"/>
    <property type="evidence" value="ECO:0007669"/>
    <property type="project" value="TreeGrafter"/>
</dbReference>
<evidence type="ECO:0000256" key="2">
    <source>
        <dbReference type="SAM" id="MobiDB-lite"/>
    </source>
</evidence>
<dbReference type="Proteomes" id="UP000053201">
    <property type="component" value="Unassembled WGS sequence"/>
</dbReference>
<dbReference type="GO" id="GO:0051726">
    <property type="term" value="P:regulation of cell cycle"/>
    <property type="evidence" value="ECO:0007669"/>
    <property type="project" value="TreeGrafter"/>
</dbReference>
<gene>
    <name evidence="3" type="ORF">SPPG_00414</name>
</gene>
<evidence type="ECO:0000313" key="4">
    <source>
        <dbReference type="Proteomes" id="UP000053201"/>
    </source>
</evidence>
<protein>
    <submittedName>
        <fullName evidence="3">Uncharacterized protein</fullName>
    </submittedName>
</protein>
<proteinExistence type="predicted"/>
<feature type="region of interest" description="Disordered" evidence="2">
    <location>
        <begin position="567"/>
        <end position="607"/>
    </location>
</feature>
<dbReference type="FunCoup" id="A0A0L0HUY2">
    <property type="interactions" value="1"/>
</dbReference>